<dbReference type="Pfam" id="PF13976">
    <property type="entry name" value="gag_pre-integrs"/>
    <property type="match status" value="1"/>
</dbReference>
<keyword evidence="19" id="KW-0511">Multifunctional enzyme</keyword>
<feature type="domain" description="Integrase catalytic" evidence="24">
    <location>
        <begin position="467"/>
        <end position="652"/>
    </location>
</feature>
<keyword evidence="7" id="KW-0479">Metal-binding</keyword>
<feature type="compositionally biased region" description="Acidic residues" evidence="23">
    <location>
        <begin position="723"/>
        <end position="738"/>
    </location>
</feature>
<dbReference type="PANTHER" id="PTHR42648:SF11">
    <property type="entry name" value="TRANSPOSON TY4-P GAG-POL POLYPROTEIN"/>
    <property type="match status" value="1"/>
</dbReference>
<keyword evidence="22" id="KW-0175">Coiled coil</keyword>
<feature type="region of interest" description="Disordered" evidence="23">
    <location>
        <begin position="672"/>
        <end position="741"/>
    </location>
</feature>
<evidence type="ECO:0000256" key="16">
    <source>
        <dbReference type="ARBA" id="ARBA00022932"/>
    </source>
</evidence>
<evidence type="ECO:0000256" key="12">
    <source>
        <dbReference type="ARBA" id="ARBA00022842"/>
    </source>
</evidence>
<evidence type="ECO:0000256" key="17">
    <source>
        <dbReference type="ARBA" id="ARBA00023113"/>
    </source>
</evidence>
<evidence type="ECO:0000256" key="15">
    <source>
        <dbReference type="ARBA" id="ARBA00022918"/>
    </source>
</evidence>
<dbReference type="PANTHER" id="PTHR42648">
    <property type="entry name" value="TRANSPOSASE, PUTATIVE-RELATED"/>
    <property type="match status" value="1"/>
</dbReference>
<dbReference type="AlphaFoldDB" id="A0A286UCP3"/>
<dbReference type="InterPro" id="IPR013103">
    <property type="entry name" value="RVT_2"/>
</dbReference>
<dbReference type="Gene3D" id="3.30.420.10">
    <property type="entry name" value="Ribonuclease H-like superfamily/Ribonuclease H"/>
    <property type="match status" value="1"/>
</dbReference>
<evidence type="ECO:0000256" key="5">
    <source>
        <dbReference type="ARBA" id="ARBA00022695"/>
    </source>
</evidence>
<evidence type="ECO:0000256" key="13">
    <source>
        <dbReference type="ARBA" id="ARBA00022884"/>
    </source>
</evidence>
<comment type="catalytic activity">
    <reaction evidence="21">
        <text>DNA(n) + a 2'-deoxyribonucleoside 5'-triphosphate = DNA(n+1) + diphosphate</text>
        <dbReference type="Rhea" id="RHEA:22508"/>
        <dbReference type="Rhea" id="RHEA-COMP:17339"/>
        <dbReference type="Rhea" id="RHEA-COMP:17340"/>
        <dbReference type="ChEBI" id="CHEBI:33019"/>
        <dbReference type="ChEBI" id="CHEBI:61560"/>
        <dbReference type="ChEBI" id="CHEBI:173112"/>
        <dbReference type="EC" id="2.7.7.7"/>
    </reaction>
</comment>
<dbReference type="SUPFAM" id="SSF53098">
    <property type="entry name" value="Ribonuclease H-like"/>
    <property type="match status" value="1"/>
</dbReference>
<dbReference type="GO" id="GO:0003964">
    <property type="term" value="F:RNA-directed DNA polymerase activity"/>
    <property type="evidence" value="ECO:0007669"/>
    <property type="project" value="UniProtKB-KW"/>
</dbReference>
<dbReference type="GO" id="GO:0005634">
    <property type="term" value="C:nucleus"/>
    <property type="evidence" value="ECO:0007669"/>
    <property type="project" value="UniProtKB-ARBA"/>
</dbReference>
<keyword evidence="15" id="KW-0695">RNA-directed DNA polymerase</keyword>
<dbReference type="STRING" id="2282107.A0A286UCP3"/>
<evidence type="ECO:0000256" key="21">
    <source>
        <dbReference type="ARBA" id="ARBA00049244"/>
    </source>
</evidence>
<evidence type="ECO:0000256" key="8">
    <source>
        <dbReference type="ARBA" id="ARBA00022741"/>
    </source>
</evidence>
<evidence type="ECO:0000256" key="23">
    <source>
        <dbReference type="SAM" id="MobiDB-lite"/>
    </source>
</evidence>
<feature type="region of interest" description="Disordered" evidence="23">
    <location>
        <begin position="618"/>
        <end position="649"/>
    </location>
</feature>
<keyword evidence="12" id="KW-0460">Magnesium</keyword>
<evidence type="ECO:0000256" key="7">
    <source>
        <dbReference type="ARBA" id="ARBA00022723"/>
    </source>
</evidence>
<evidence type="ECO:0000256" key="4">
    <source>
        <dbReference type="ARBA" id="ARBA00022670"/>
    </source>
</evidence>
<comment type="caution">
    <text evidence="25">The sequence shown here is derived from an EMBL/GenBank/DDBJ whole genome shotgun (WGS) entry which is preliminary data.</text>
</comment>
<evidence type="ECO:0000313" key="26">
    <source>
        <dbReference type="Proteomes" id="UP000217199"/>
    </source>
</evidence>
<dbReference type="Pfam" id="PF22936">
    <property type="entry name" value="Pol_BBD"/>
    <property type="match status" value="1"/>
</dbReference>
<keyword evidence="11" id="KW-0067">ATP-binding</keyword>
<keyword evidence="13" id="KW-0694">RNA-binding</keyword>
<feature type="coiled-coil region" evidence="22">
    <location>
        <begin position="226"/>
        <end position="253"/>
    </location>
</feature>
<name>A0A286UCP3_9AGAM</name>
<keyword evidence="10" id="KW-0378">Hydrolase</keyword>
<dbReference type="InterPro" id="IPR012337">
    <property type="entry name" value="RNaseH-like_sf"/>
</dbReference>
<reference evidence="25 26" key="1">
    <citation type="journal article" date="2017" name="Mol. Ecol.">
        <title>Comparative and population genomic landscape of Phellinus noxius: A hypervariable fungus causing root rot in trees.</title>
        <authorList>
            <person name="Chung C.L."/>
            <person name="Lee T.J."/>
            <person name="Akiba M."/>
            <person name="Lee H.H."/>
            <person name="Kuo T.H."/>
            <person name="Liu D."/>
            <person name="Ke H.M."/>
            <person name="Yokoi T."/>
            <person name="Roa M.B."/>
            <person name="Lu M.J."/>
            <person name="Chang Y.Y."/>
            <person name="Ann P.J."/>
            <person name="Tsai J.N."/>
            <person name="Chen C.Y."/>
            <person name="Tzean S.S."/>
            <person name="Ota Y."/>
            <person name="Hattori T."/>
            <person name="Sahashi N."/>
            <person name="Liou R.F."/>
            <person name="Kikuchi T."/>
            <person name="Tsai I.J."/>
        </authorList>
    </citation>
    <scope>NUCLEOTIDE SEQUENCE [LARGE SCALE GENOMIC DNA]</scope>
    <source>
        <strain evidence="25 26">FFPRI411160</strain>
    </source>
</reference>
<keyword evidence="2" id="KW-0815">Transposition</keyword>
<dbReference type="InParanoid" id="A0A286UCP3"/>
<evidence type="ECO:0000256" key="22">
    <source>
        <dbReference type="SAM" id="Coils"/>
    </source>
</evidence>
<dbReference type="InterPro" id="IPR025724">
    <property type="entry name" value="GAG-pre-integrase_dom"/>
</dbReference>
<evidence type="ECO:0000256" key="2">
    <source>
        <dbReference type="ARBA" id="ARBA00022578"/>
    </source>
</evidence>
<keyword evidence="26" id="KW-1185">Reference proteome</keyword>
<keyword evidence="3" id="KW-1188">Viral release from host cell</keyword>
<evidence type="ECO:0000256" key="10">
    <source>
        <dbReference type="ARBA" id="ARBA00022801"/>
    </source>
</evidence>
<proteinExistence type="predicted"/>
<evidence type="ECO:0000256" key="6">
    <source>
        <dbReference type="ARBA" id="ARBA00022722"/>
    </source>
</evidence>
<sequence length="965" mass="108130">MSSFSKLPNYDKLNSSNYATWRSNTIATARFMNLWRILDGKESTPDKAKDLAGYNNYQLRKDQAIALLELTVENEQRIHFTAELSKEQPSAIWTALENAHRQKKPAQCFNFAGRIKASLIDIQALRDSGFTLESLDNELAPIALLKGLPTEKYSNLRTSLLITTKLSMSDLVQALTLEEANTNQSASDLAQRAFAKPINAKASKASKQCTFCGRNGHELSQCFDMKNASKKRKEELKNNKEKGKQEEAKAVKDATAEFTGNASTSDFTNPYSSLLLSALADWITDTGATCHMTPHRHWFAIYTPQRTPVKLANDITIYSVGIGSVKFQAVVNGKRGCLLEFHRVLHVPALKNNLLSVLYLTKTKEYIVTITKHKMLFRRHNKILFTATVNTRFTGILDGAVVPMTQYANLAHTVPLDHALWHRRFGHLNLQDIKSIFKQQLVLGAKLNSDTLPNPICEPCLAGKQTRANVPKSVNSRRSGLLELIHSDLHGPLPVQTRIGAYHYWITFIDDASRYWTVAPLKHKSDAFAAFKAFKALAENQLNARIKVLHNDKGGEYMSKEWEELCTTSGIKRMHTLRAEPHKNRVAERANRTIKKGITTMLNEADTRKEVISNSAVFDERAHSESSKTNVDLHVPGLTESVDPVGESSELHLPELPVIPEISQNPQNAPQIQNIQSAPSTPNQSPHSSPPQRPTTPQTPQQIEHRQSLRSREHTPQPLPESPQDEQASDEQDAEFAEIESSGLSEAEIAQLIYTGVEDFALSAACRTEFLTFEEAYEHVYNATSGFKQSLTQEERLKYGPEPRTWKEMLKRPDAAQWIQAAHEEIQALLQNGTWIAEELPQGRKAVGNRWVFKLKRKPDGSIERYKARLVAKGFSQRPGFDFDETFSPTAKWAALRTIMALVAIKDLELISADISNAFLNGEIDHEVYIDMPEGSDILGLNKPGAGYVLKLLIALYGLKQAGRQ</sequence>
<dbReference type="GO" id="GO:0005524">
    <property type="term" value="F:ATP binding"/>
    <property type="evidence" value="ECO:0007669"/>
    <property type="project" value="UniProtKB-KW"/>
</dbReference>
<feature type="compositionally biased region" description="Basic and acidic residues" evidence="23">
    <location>
        <begin position="703"/>
        <end position="715"/>
    </location>
</feature>
<evidence type="ECO:0000256" key="19">
    <source>
        <dbReference type="ARBA" id="ARBA00023268"/>
    </source>
</evidence>
<dbReference type="InterPro" id="IPR001584">
    <property type="entry name" value="Integrase_cat-core"/>
</dbReference>
<evidence type="ECO:0000256" key="20">
    <source>
        <dbReference type="ARBA" id="ARBA00048173"/>
    </source>
</evidence>
<evidence type="ECO:0000313" key="25">
    <source>
        <dbReference type="EMBL" id="PAV17327.1"/>
    </source>
</evidence>
<feature type="compositionally biased region" description="Low complexity" evidence="23">
    <location>
        <begin position="672"/>
        <end position="687"/>
    </location>
</feature>
<keyword evidence="17" id="KW-0917">Virion maturation</keyword>
<gene>
    <name evidence="25" type="ORF">PNOK_0739100</name>
</gene>
<keyword evidence="16" id="KW-0808">Transferase</keyword>
<evidence type="ECO:0000256" key="9">
    <source>
        <dbReference type="ARBA" id="ARBA00022759"/>
    </source>
</evidence>
<organism evidence="25 26">
    <name type="scientific">Pyrrhoderma noxium</name>
    <dbReference type="NCBI Taxonomy" id="2282107"/>
    <lineage>
        <taxon>Eukaryota</taxon>
        <taxon>Fungi</taxon>
        <taxon>Dikarya</taxon>
        <taxon>Basidiomycota</taxon>
        <taxon>Agaricomycotina</taxon>
        <taxon>Agaricomycetes</taxon>
        <taxon>Hymenochaetales</taxon>
        <taxon>Hymenochaetaceae</taxon>
        <taxon>Pyrrhoderma</taxon>
    </lineage>
</organism>
<dbReference type="OrthoDB" id="3243429at2759"/>
<dbReference type="GO" id="GO:0004519">
    <property type="term" value="F:endonuclease activity"/>
    <property type="evidence" value="ECO:0007669"/>
    <property type="project" value="UniProtKB-KW"/>
</dbReference>
<dbReference type="GO" id="GO:0015074">
    <property type="term" value="P:DNA integration"/>
    <property type="evidence" value="ECO:0007669"/>
    <property type="project" value="UniProtKB-KW"/>
</dbReference>
<keyword evidence="16" id="KW-0239">DNA-directed DNA polymerase</keyword>
<dbReference type="GO" id="GO:0032196">
    <property type="term" value="P:transposition"/>
    <property type="evidence" value="ECO:0007669"/>
    <property type="project" value="UniProtKB-KW"/>
</dbReference>
<comment type="function">
    <text evidence="1">The aspartyl protease (PR) mediates the proteolytic cleavages of the Gag and Gag-Pol polyproteins after assembly of the VLP.</text>
</comment>
<evidence type="ECO:0000259" key="24">
    <source>
        <dbReference type="PROSITE" id="PS50994"/>
    </source>
</evidence>
<keyword evidence="18" id="KW-0233">DNA recombination</keyword>
<dbReference type="PROSITE" id="PS50994">
    <property type="entry name" value="INTEGRASE"/>
    <property type="match status" value="1"/>
</dbReference>
<dbReference type="GO" id="GO:0006310">
    <property type="term" value="P:DNA recombination"/>
    <property type="evidence" value="ECO:0007669"/>
    <property type="project" value="UniProtKB-KW"/>
</dbReference>
<keyword evidence="5" id="KW-0548">Nucleotidyltransferase</keyword>
<keyword evidence="14" id="KW-0229">DNA integration</keyword>
<evidence type="ECO:0000256" key="1">
    <source>
        <dbReference type="ARBA" id="ARBA00002180"/>
    </source>
</evidence>
<dbReference type="Pfam" id="PF07727">
    <property type="entry name" value="RVT_2"/>
    <property type="match status" value="1"/>
</dbReference>
<dbReference type="Proteomes" id="UP000217199">
    <property type="component" value="Unassembled WGS sequence"/>
</dbReference>
<evidence type="ECO:0000256" key="14">
    <source>
        <dbReference type="ARBA" id="ARBA00022908"/>
    </source>
</evidence>
<comment type="catalytic activity">
    <reaction evidence="20">
        <text>DNA(n) + a 2'-deoxyribonucleoside 5'-triphosphate = DNA(n+1) + diphosphate</text>
        <dbReference type="Rhea" id="RHEA:22508"/>
        <dbReference type="Rhea" id="RHEA-COMP:17339"/>
        <dbReference type="Rhea" id="RHEA-COMP:17340"/>
        <dbReference type="ChEBI" id="CHEBI:33019"/>
        <dbReference type="ChEBI" id="CHEBI:61560"/>
        <dbReference type="ChEBI" id="CHEBI:173112"/>
        <dbReference type="EC" id="2.7.7.49"/>
    </reaction>
</comment>
<dbReference type="InterPro" id="IPR039537">
    <property type="entry name" value="Retrotran_Ty1/copia-like"/>
</dbReference>
<evidence type="ECO:0000256" key="18">
    <source>
        <dbReference type="ARBA" id="ARBA00023172"/>
    </source>
</evidence>
<dbReference type="EMBL" id="NBII01000007">
    <property type="protein sequence ID" value="PAV17327.1"/>
    <property type="molecule type" value="Genomic_DNA"/>
</dbReference>
<dbReference type="InterPro" id="IPR036397">
    <property type="entry name" value="RNaseH_sf"/>
</dbReference>
<dbReference type="GO" id="GO:0003723">
    <property type="term" value="F:RNA binding"/>
    <property type="evidence" value="ECO:0007669"/>
    <property type="project" value="UniProtKB-KW"/>
</dbReference>
<dbReference type="GO" id="GO:0006508">
    <property type="term" value="P:proteolysis"/>
    <property type="evidence" value="ECO:0007669"/>
    <property type="project" value="UniProtKB-KW"/>
</dbReference>
<keyword evidence="9" id="KW-0255">Endonuclease</keyword>
<dbReference type="Pfam" id="PF00665">
    <property type="entry name" value="rve"/>
    <property type="match status" value="1"/>
</dbReference>
<evidence type="ECO:0000256" key="11">
    <source>
        <dbReference type="ARBA" id="ARBA00022840"/>
    </source>
</evidence>
<protein>
    <submittedName>
        <fullName evidence="25">Gag-Pol poly</fullName>
    </submittedName>
</protein>
<dbReference type="InterPro" id="IPR054722">
    <property type="entry name" value="PolX-like_BBD"/>
</dbReference>
<dbReference type="GO" id="GO:0008233">
    <property type="term" value="F:peptidase activity"/>
    <property type="evidence" value="ECO:0007669"/>
    <property type="project" value="UniProtKB-KW"/>
</dbReference>
<keyword evidence="4" id="KW-0645">Protease</keyword>
<dbReference type="GO" id="GO:0046872">
    <property type="term" value="F:metal ion binding"/>
    <property type="evidence" value="ECO:0007669"/>
    <property type="project" value="UniProtKB-KW"/>
</dbReference>
<evidence type="ECO:0000256" key="3">
    <source>
        <dbReference type="ARBA" id="ARBA00022612"/>
    </source>
</evidence>
<keyword evidence="8" id="KW-0547">Nucleotide-binding</keyword>
<keyword evidence="6" id="KW-0540">Nuclease</keyword>
<accession>A0A286UCP3</accession>
<dbReference type="GO" id="GO:0003887">
    <property type="term" value="F:DNA-directed DNA polymerase activity"/>
    <property type="evidence" value="ECO:0007669"/>
    <property type="project" value="UniProtKB-KW"/>
</dbReference>